<sequence length="104" mass="12069">MSQIPSTQIAFSNAINLFNPIPRGILNKKKPFMHLNHCDQWLNPFKCSNKEICIQISVPNEIQLERDSQSQTLKLQNSVFKIEFEDGLGLQRKTEPFWSIHSIE</sequence>
<dbReference type="AlphaFoldDB" id="A0AAV4RQ47"/>
<proteinExistence type="predicted"/>
<evidence type="ECO:0000313" key="1">
    <source>
        <dbReference type="EMBL" id="GIY22430.1"/>
    </source>
</evidence>
<reference evidence="1 2" key="1">
    <citation type="submission" date="2021-06" db="EMBL/GenBank/DDBJ databases">
        <title>Caerostris darwini draft genome.</title>
        <authorList>
            <person name="Kono N."/>
            <person name="Arakawa K."/>
        </authorList>
    </citation>
    <scope>NUCLEOTIDE SEQUENCE [LARGE SCALE GENOMIC DNA]</scope>
</reference>
<gene>
    <name evidence="1" type="ORF">CDAR_591281</name>
</gene>
<comment type="caution">
    <text evidence="1">The sequence shown here is derived from an EMBL/GenBank/DDBJ whole genome shotgun (WGS) entry which is preliminary data.</text>
</comment>
<accession>A0AAV4RQ47</accession>
<dbReference type="Proteomes" id="UP001054837">
    <property type="component" value="Unassembled WGS sequence"/>
</dbReference>
<organism evidence="1 2">
    <name type="scientific">Caerostris darwini</name>
    <dbReference type="NCBI Taxonomy" id="1538125"/>
    <lineage>
        <taxon>Eukaryota</taxon>
        <taxon>Metazoa</taxon>
        <taxon>Ecdysozoa</taxon>
        <taxon>Arthropoda</taxon>
        <taxon>Chelicerata</taxon>
        <taxon>Arachnida</taxon>
        <taxon>Araneae</taxon>
        <taxon>Araneomorphae</taxon>
        <taxon>Entelegynae</taxon>
        <taxon>Araneoidea</taxon>
        <taxon>Araneidae</taxon>
        <taxon>Caerostris</taxon>
    </lineage>
</organism>
<evidence type="ECO:0000313" key="2">
    <source>
        <dbReference type="Proteomes" id="UP001054837"/>
    </source>
</evidence>
<dbReference type="EMBL" id="BPLQ01006436">
    <property type="protein sequence ID" value="GIY22430.1"/>
    <property type="molecule type" value="Genomic_DNA"/>
</dbReference>
<keyword evidence="2" id="KW-1185">Reference proteome</keyword>
<protein>
    <submittedName>
        <fullName evidence="1">Uncharacterized protein</fullName>
    </submittedName>
</protein>
<name>A0AAV4RQ47_9ARAC</name>